<sequence>MTGWRRSTLRCPPRLWNWPSLPNPTATGPFDRKPGRKEQLVISQMLAQREAESDPIKVGIIGTGKFGAGLVAQISQMKGMEVAAIADINAHNARYAYLSSGEAAEDIQTAETGDELEDSVRAGRPVIVEDGLTLTDCESVDVIVESTGLPEVGARHAFQALGNRKHVVMVNVEADVTVGPLLRRTADAAGVVYTMVDGDQPAVTWNIIEWARSLGLEVVAAGRGTIYFDDDFEGTPETAASRFGFTEEHIERRTINLKMFNSFRDGTKAQVEMTALANAAGLVPDRRGMHEPSVNLEEIPLRFSLQEEGGLLSRHGVVELANSVGADGRCMLPNPLKMGVFAVVRSEHPFTREDLAYHGCHVGGEGKNFLLYRPYHLVAVPAPLSIARAVLFNAANGSCAPTATAECVTVAKRDLTEGDELDGGGGYTVVGQCEKTSVAHGEGLLPLGLAEGAVVKRTVSKGEAIRYGDVALNEDSFVLRMRRLQDGLTEGEQL</sequence>
<accession>A0A6B0YQV4</accession>
<evidence type="ECO:0000259" key="1">
    <source>
        <dbReference type="SMART" id="SM00858"/>
    </source>
</evidence>
<gene>
    <name evidence="2" type="ORF">F4Y42_08265</name>
</gene>
<dbReference type="InterPro" id="IPR013974">
    <property type="entry name" value="SAF"/>
</dbReference>
<name>A0A6B0YQV4_9CHLR</name>
<dbReference type="EMBL" id="VXRG01000067">
    <property type="protein sequence ID" value="MXY93426.1"/>
    <property type="molecule type" value="Genomic_DNA"/>
</dbReference>
<dbReference type="SUPFAM" id="SSF51735">
    <property type="entry name" value="NAD(P)-binding Rossmann-fold domains"/>
    <property type="match status" value="1"/>
</dbReference>
<feature type="domain" description="SAF" evidence="1">
    <location>
        <begin position="406"/>
        <end position="471"/>
    </location>
</feature>
<dbReference type="CDD" id="cd11616">
    <property type="entry name" value="SAF_DH_OX_like"/>
    <property type="match status" value="1"/>
</dbReference>
<dbReference type="Pfam" id="PF03447">
    <property type="entry name" value="NAD_binding_3"/>
    <property type="match status" value="1"/>
</dbReference>
<dbReference type="Pfam" id="PF21135">
    <property type="entry name" value="DRL_cat"/>
    <property type="match status" value="1"/>
</dbReference>
<dbReference type="PANTHER" id="PTHR37850:SF3">
    <property type="entry name" value="BLR7815 PROTEIN"/>
    <property type="match status" value="1"/>
</dbReference>
<dbReference type="SMART" id="SM00858">
    <property type="entry name" value="SAF"/>
    <property type="match status" value="1"/>
</dbReference>
<dbReference type="Gene3D" id="3.40.50.720">
    <property type="entry name" value="NAD(P)-binding Rossmann-like Domain"/>
    <property type="match status" value="1"/>
</dbReference>
<evidence type="ECO:0000313" key="2">
    <source>
        <dbReference type="EMBL" id="MXY93426.1"/>
    </source>
</evidence>
<dbReference type="InterPro" id="IPR005106">
    <property type="entry name" value="Asp/hSer_DH_NAD-bd"/>
</dbReference>
<dbReference type="AlphaFoldDB" id="A0A6B0YQV4"/>
<dbReference type="GO" id="GO:0050661">
    <property type="term" value="F:NADP binding"/>
    <property type="evidence" value="ECO:0007669"/>
    <property type="project" value="InterPro"/>
</dbReference>
<dbReference type="InterPro" id="IPR036291">
    <property type="entry name" value="NAD(P)-bd_dom_sf"/>
</dbReference>
<comment type="caution">
    <text evidence="2">The sequence shown here is derived from an EMBL/GenBank/DDBJ whole genome shotgun (WGS) entry which is preliminary data.</text>
</comment>
<dbReference type="GO" id="GO:0016491">
    <property type="term" value="F:oxidoreductase activity"/>
    <property type="evidence" value="ECO:0007669"/>
    <property type="project" value="InterPro"/>
</dbReference>
<organism evidence="2">
    <name type="scientific">Caldilineaceae bacterium SB0664_bin_27</name>
    <dbReference type="NCBI Taxonomy" id="2605260"/>
    <lineage>
        <taxon>Bacteria</taxon>
        <taxon>Bacillati</taxon>
        <taxon>Chloroflexota</taxon>
        <taxon>Caldilineae</taxon>
        <taxon>Caldilineales</taxon>
        <taxon>Caldilineaceae</taxon>
    </lineage>
</organism>
<dbReference type="InterPro" id="IPR048423">
    <property type="entry name" value="DRL_cat"/>
</dbReference>
<proteinExistence type="predicted"/>
<protein>
    <recommendedName>
        <fullName evidence="1">SAF domain-containing protein</fullName>
    </recommendedName>
</protein>
<dbReference type="PANTHER" id="PTHR37850">
    <property type="entry name" value="STRU PROTEIN"/>
    <property type="match status" value="1"/>
</dbReference>
<reference evidence="2" key="1">
    <citation type="submission" date="2019-09" db="EMBL/GenBank/DDBJ databases">
        <title>Characterisation of the sponge microbiome using genome-centric metagenomics.</title>
        <authorList>
            <person name="Engelberts J.P."/>
            <person name="Robbins S.J."/>
            <person name="De Goeij J.M."/>
            <person name="Aranda M."/>
            <person name="Bell S.C."/>
            <person name="Webster N.S."/>
        </authorList>
    </citation>
    <scope>NUCLEOTIDE SEQUENCE</scope>
    <source>
        <strain evidence="2">SB0664_bin_27</strain>
    </source>
</reference>